<protein>
    <recommendedName>
        <fullName evidence="1">DUF6894 domain-containing protein</fullName>
    </recommendedName>
</protein>
<accession>A0A1S1P7E4</accession>
<dbReference type="InterPro" id="IPR054189">
    <property type="entry name" value="DUF6894"/>
</dbReference>
<feature type="domain" description="DUF6894" evidence="1">
    <location>
        <begin position="8"/>
        <end position="75"/>
    </location>
</feature>
<evidence type="ECO:0000259" key="1">
    <source>
        <dbReference type="Pfam" id="PF21834"/>
    </source>
</evidence>
<sequence length="93" mass="10082">MTECDMPRYFFNVHDGLGIVDDDGVECVNLKAALRAAVHYAGSLLKESGHRLTLGDTWSLEVIEEATSSAFRIDLQIRPSLASTASEPSRSAA</sequence>
<dbReference type="Proteomes" id="UP000180215">
    <property type="component" value="Unassembled WGS sequence"/>
</dbReference>
<name>A0A1S1P7E4_METEX</name>
<dbReference type="Pfam" id="PF21834">
    <property type="entry name" value="DUF6894"/>
    <property type="match status" value="1"/>
</dbReference>
<organism evidence="2 3">
    <name type="scientific">Methylorubrum extorquens</name>
    <name type="common">Methylobacterium dichloromethanicum</name>
    <name type="synonym">Methylobacterium extorquens</name>
    <dbReference type="NCBI Taxonomy" id="408"/>
    <lineage>
        <taxon>Bacteria</taxon>
        <taxon>Pseudomonadati</taxon>
        <taxon>Pseudomonadota</taxon>
        <taxon>Alphaproteobacteria</taxon>
        <taxon>Hyphomicrobiales</taxon>
        <taxon>Methylobacteriaceae</taxon>
        <taxon>Methylorubrum</taxon>
    </lineage>
</organism>
<gene>
    <name evidence="2" type="ORF">BK022_08070</name>
</gene>
<comment type="caution">
    <text evidence="2">The sequence shown here is derived from an EMBL/GenBank/DDBJ whole genome shotgun (WGS) entry which is preliminary data.</text>
</comment>
<dbReference type="EMBL" id="MNAO01000066">
    <property type="protein sequence ID" value="OHV17036.1"/>
    <property type="molecule type" value="Genomic_DNA"/>
</dbReference>
<dbReference type="AlphaFoldDB" id="A0A1S1P7E4"/>
<evidence type="ECO:0000313" key="2">
    <source>
        <dbReference type="EMBL" id="OHV17036.1"/>
    </source>
</evidence>
<evidence type="ECO:0000313" key="3">
    <source>
        <dbReference type="Proteomes" id="UP000180215"/>
    </source>
</evidence>
<proteinExistence type="predicted"/>
<reference evidence="2 3" key="1">
    <citation type="submission" date="2016-10" db="EMBL/GenBank/DDBJ databases">
        <title>Draft genome sequence of Methylobacterium extorquens CP3, a seed endophyte of Crotalaria pumila with plant growth-promoting and metal tolerance properties.</title>
        <authorList>
            <person name="Sanchez-Lopez A.S."/>
            <person name="Van Hamme J.D."/>
            <person name="Thijs S."/>
            <person name="Mcammond B.M."/>
            <person name="Stevens V."/>
            <person name="Gonzalez-Chavez M.D.C."/>
            <person name="Vangronsveld J."/>
        </authorList>
    </citation>
    <scope>NUCLEOTIDE SEQUENCE [LARGE SCALE GENOMIC DNA]</scope>
    <source>
        <strain evidence="2 3">CP3</strain>
    </source>
</reference>